<dbReference type="Gene3D" id="3.40.50.150">
    <property type="entry name" value="Vaccinia Virus protein VP39"/>
    <property type="match status" value="1"/>
</dbReference>
<dbReference type="CDD" id="cd02440">
    <property type="entry name" value="AdoMet_MTases"/>
    <property type="match status" value="1"/>
</dbReference>
<feature type="domain" description="Methyltransferase" evidence="1">
    <location>
        <begin position="61"/>
        <end position="148"/>
    </location>
</feature>
<proteinExistence type="predicted"/>
<evidence type="ECO:0000313" key="3">
    <source>
        <dbReference type="Proteomes" id="UP000230779"/>
    </source>
</evidence>
<accession>A0A2M7RH50</accession>
<dbReference type="InterPro" id="IPR041698">
    <property type="entry name" value="Methyltransf_25"/>
</dbReference>
<sequence length="244" mass="27702">MKTNDIMGLALEDYQRGVHGQTFVQRDDGFSDREPIERYFKGFPEWSQVEQRLLAGLTGNVLEIGCNRGEHLRYLQDQGLDATGIDISPKAIELAQQSGVRSCFVMDARKVEFSEQFNTVLMLYYGFGLGGTIAGQKQMLRDFHRLTTLDGQIIGSSIDALKTDSPQHLAYQEFNRQKRKAYGNITQVTLRLQHQDQAGEWYDLLFVNPAGLTELVSGTGWQVQEVIPEKEGGRAWYYVLIKSR</sequence>
<dbReference type="Pfam" id="PF13649">
    <property type="entry name" value="Methyltransf_25"/>
    <property type="match status" value="1"/>
</dbReference>
<organism evidence="2 3">
    <name type="scientific">Candidatus Kerfeldbacteria bacterium CG_4_10_14_0_8_um_filter_42_10</name>
    <dbReference type="NCBI Taxonomy" id="2014248"/>
    <lineage>
        <taxon>Bacteria</taxon>
        <taxon>Candidatus Kerfeldiibacteriota</taxon>
    </lineage>
</organism>
<dbReference type="EMBL" id="PFMD01000071">
    <property type="protein sequence ID" value="PIY95676.1"/>
    <property type="molecule type" value="Genomic_DNA"/>
</dbReference>
<protein>
    <recommendedName>
        <fullName evidence="1">Methyltransferase domain-containing protein</fullName>
    </recommendedName>
</protein>
<dbReference type="SUPFAM" id="SSF53335">
    <property type="entry name" value="S-adenosyl-L-methionine-dependent methyltransferases"/>
    <property type="match status" value="1"/>
</dbReference>
<name>A0A2M7RH50_9BACT</name>
<dbReference type="Proteomes" id="UP000230779">
    <property type="component" value="Unassembled WGS sequence"/>
</dbReference>
<reference evidence="2 3" key="1">
    <citation type="submission" date="2017-09" db="EMBL/GenBank/DDBJ databases">
        <title>Depth-based differentiation of microbial function through sediment-hosted aquifers and enrichment of novel symbionts in the deep terrestrial subsurface.</title>
        <authorList>
            <person name="Probst A.J."/>
            <person name="Ladd B."/>
            <person name="Jarett J.K."/>
            <person name="Geller-Mcgrath D.E."/>
            <person name="Sieber C.M."/>
            <person name="Emerson J.B."/>
            <person name="Anantharaman K."/>
            <person name="Thomas B.C."/>
            <person name="Malmstrom R."/>
            <person name="Stieglmeier M."/>
            <person name="Klingl A."/>
            <person name="Woyke T."/>
            <person name="Ryan C.M."/>
            <person name="Banfield J.F."/>
        </authorList>
    </citation>
    <scope>NUCLEOTIDE SEQUENCE [LARGE SCALE GENOMIC DNA]</scope>
    <source>
        <strain evidence="2">CG_4_10_14_0_8_um_filter_42_10</strain>
    </source>
</reference>
<evidence type="ECO:0000259" key="1">
    <source>
        <dbReference type="Pfam" id="PF13649"/>
    </source>
</evidence>
<evidence type="ECO:0000313" key="2">
    <source>
        <dbReference type="EMBL" id="PIY95676.1"/>
    </source>
</evidence>
<dbReference type="InterPro" id="IPR029063">
    <property type="entry name" value="SAM-dependent_MTases_sf"/>
</dbReference>
<dbReference type="AlphaFoldDB" id="A0A2M7RH50"/>
<gene>
    <name evidence="2" type="ORF">COY66_06125</name>
</gene>
<comment type="caution">
    <text evidence="2">The sequence shown here is derived from an EMBL/GenBank/DDBJ whole genome shotgun (WGS) entry which is preliminary data.</text>
</comment>